<sequence>MPGRMSVRTEPRRLGRTVVRCGGVDPDPDEAAGARAELRPVVVVTPARGELQSPPASRVVRREPRRALSVEA</sequence>
<feature type="region of interest" description="Disordered" evidence="1">
    <location>
        <begin position="1"/>
        <end position="32"/>
    </location>
</feature>
<accession>A0ABP7L5Q9</accession>
<name>A0ABP7L5Q9_9ACTN</name>
<dbReference type="EMBL" id="BAABAJ010000001">
    <property type="protein sequence ID" value="GAA3894356.1"/>
    <property type="molecule type" value="Genomic_DNA"/>
</dbReference>
<evidence type="ECO:0000313" key="2">
    <source>
        <dbReference type="EMBL" id="GAA3894356.1"/>
    </source>
</evidence>
<feature type="compositionally biased region" description="Basic and acidic residues" evidence="1">
    <location>
        <begin position="60"/>
        <end position="72"/>
    </location>
</feature>
<reference evidence="3" key="1">
    <citation type="journal article" date="2019" name="Int. J. Syst. Evol. Microbiol.">
        <title>The Global Catalogue of Microorganisms (GCM) 10K type strain sequencing project: providing services to taxonomists for standard genome sequencing and annotation.</title>
        <authorList>
            <consortium name="The Broad Institute Genomics Platform"/>
            <consortium name="The Broad Institute Genome Sequencing Center for Infectious Disease"/>
            <person name="Wu L."/>
            <person name="Ma J."/>
        </authorList>
    </citation>
    <scope>NUCLEOTIDE SEQUENCE [LARGE SCALE GENOMIC DNA]</scope>
    <source>
        <strain evidence="3">JCM 16956</strain>
    </source>
</reference>
<comment type="caution">
    <text evidence="2">The sequence shown here is derived from an EMBL/GenBank/DDBJ whole genome shotgun (WGS) entry which is preliminary data.</text>
</comment>
<gene>
    <name evidence="2" type="ORF">GCM10022244_00200</name>
</gene>
<evidence type="ECO:0000256" key="1">
    <source>
        <dbReference type="SAM" id="MobiDB-lite"/>
    </source>
</evidence>
<organism evidence="2 3">
    <name type="scientific">Streptomyces gulbargensis</name>
    <dbReference type="NCBI Taxonomy" id="364901"/>
    <lineage>
        <taxon>Bacteria</taxon>
        <taxon>Bacillati</taxon>
        <taxon>Actinomycetota</taxon>
        <taxon>Actinomycetes</taxon>
        <taxon>Kitasatosporales</taxon>
        <taxon>Streptomycetaceae</taxon>
        <taxon>Streptomyces</taxon>
    </lineage>
</organism>
<feature type="region of interest" description="Disordered" evidence="1">
    <location>
        <begin position="49"/>
        <end position="72"/>
    </location>
</feature>
<dbReference type="Proteomes" id="UP001501000">
    <property type="component" value="Unassembled WGS sequence"/>
</dbReference>
<protein>
    <submittedName>
        <fullName evidence="2">Uncharacterized protein</fullName>
    </submittedName>
</protein>
<evidence type="ECO:0000313" key="3">
    <source>
        <dbReference type="Proteomes" id="UP001501000"/>
    </source>
</evidence>
<proteinExistence type="predicted"/>
<keyword evidence="3" id="KW-1185">Reference proteome</keyword>